<feature type="coiled-coil region" evidence="1">
    <location>
        <begin position="30"/>
        <end position="110"/>
    </location>
</feature>
<dbReference type="Proteomes" id="UP000797356">
    <property type="component" value="Chromosome 1"/>
</dbReference>
<accession>A0A8K0HWP5</accession>
<dbReference type="EMBL" id="CM017872">
    <property type="protein sequence ID" value="KAG1327514.1"/>
    <property type="molecule type" value="Genomic_DNA"/>
</dbReference>
<sequence length="128" mass="14744">MEGSVLPHIVERIRQKDDVERFDESFAAFLERWAEASRALEEAHAEVEKARAEADALKVASEIHSSKVQCLQKELREKCEEMAKLRAELALEKEERRKAQEEVNAAMERAVQDFKSSKDIEDIKINFA</sequence>
<dbReference type="AlphaFoldDB" id="A0A8K0HWP5"/>
<organism evidence="2 3">
    <name type="scientific">Cocos nucifera</name>
    <name type="common">Coconut palm</name>
    <dbReference type="NCBI Taxonomy" id="13894"/>
    <lineage>
        <taxon>Eukaryota</taxon>
        <taxon>Viridiplantae</taxon>
        <taxon>Streptophyta</taxon>
        <taxon>Embryophyta</taxon>
        <taxon>Tracheophyta</taxon>
        <taxon>Spermatophyta</taxon>
        <taxon>Magnoliopsida</taxon>
        <taxon>Liliopsida</taxon>
        <taxon>Arecaceae</taxon>
        <taxon>Arecoideae</taxon>
        <taxon>Cocoseae</taxon>
        <taxon>Attaleinae</taxon>
        <taxon>Cocos</taxon>
    </lineage>
</organism>
<evidence type="ECO:0000313" key="3">
    <source>
        <dbReference type="Proteomes" id="UP000797356"/>
    </source>
</evidence>
<protein>
    <submittedName>
        <fullName evidence="2">Uncharacterized protein</fullName>
    </submittedName>
</protein>
<comment type="caution">
    <text evidence="2">The sequence shown here is derived from an EMBL/GenBank/DDBJ whole genome shotgun (WGS) entry which is preliminary data.</text>
</comment>
<keyword evidence="1" id="KW-0175">Coiled coil</keyword>
<proteinExistence type="predicted"/>
<reference evidence="2" key="1">
    <citation type="journal article" date="2017" name="Gigascience">
        <title>The genome draft of coconut (Cocos nucifera).</title>
        <authorList>
            <person name="Xiao Y."/>
            <person name="Xu P."/>
            <person name="Fan H."/>
            <person name="Baudouin L."/>
            <person name="Xia W."/>
            <person name="Bocs S."/>
            <person name="Xu J."/>
            <person name="Li Q."/>
            <person name="Guo A."/>
            <person name="Zhou L."/>
            <person name="Li J."/>
            <person name="Wu Y."/>
            <person name="Ma Z."/>
            <person name="Armero A."/>
            <person name="Issali A.E."/>
            <person name="Liu N."/>
            <person name="Peng M."/>
            <person name="Yang Y."/>
        </authorList>
    </citation>
    <scope>NUCLEOTIDE SEQUENCE</scope>
    <source>
        <tissue evidence="2">Spear leaf of Hainan Tall coconut</tissue>
    </source>
</reference>
<name>A0A8K0HWP5_COCNU</name>
<evidence type="ECO:0000313" key="2">
    <source>
        <dbReference type="EMBL" id="KAG1327514.1"/>
    </source>
</evidence>
<keyword evidence="3" id="KW-1185">Reference proteome</keyword>
<evidence type="ECO:0000256" key="1">
    <source>
        <dbReference type="SAM" id="Coils"/>
    </source>
</evidence>
<gene>
    <name evidence="2" type="ORF">COCNU_01G014480</name>
</gene>
<reference evidence="2" key="2">
    <citation type="submission" date="2019-07" db="EMBL/GenBank/DDBJ databases">
        <authorList>
            <person name="Yang Y."/>
            <person name="Bocs S."/>
            <person name="Baudouin L."/>
        </authorList>
    </citation>
    <scope>NUCLEOTIDE SEQUENCE</scope>
    <source>
        <tissue evidence="2">Spear leaf of Hainan Tall coconut</tissue>
    </source>
</reference>